<feature type="transmembrane region" description="Helical" evidence="6">
    <location>
        <begin position="644"/>
        <end position="670"/>
    </location>
</feature>
<organism evidence="9 10">
    <name type="scientific">Pleuronectes platessa</name>
    <name type="common">European plaice</name>
    <dbReference type="NCBI Taxonomy" id="8262"/>
    <lineage>
        <taxon>Eukaryota</taxon>
        <taxon>Metazoa</taxon>
        <taxon>Chordata</taxon>
        <taxon>Craniata</taxon>
        <taxon>Vertebrata</taxon>
        <taxon>Euteleostomi</taxon>
        <taxon>Actinopterygii</taxon>
        <taxon>Neopterygii</taxon>
        <taxon>Teleostei</taxon>
        <taxon>Neoteleostei</taxon>
        <taxon>Acanthomorphata</taxon>
        <taxon>Carangaria</taxon>
        <taxon>Pleuronectiformes</taxon>
        <taxon>Pleuronectoidei</taxon>
        <taxon>Pleuronectidae</taxon>
        <taxon>Pleuronectes</taxon>
    </lineage>
</organism>
<evidence type="ECO:0000256" key="1">
    <source>
        <dbReference type="ARBA" id="ARBA00004141"/>
    </source>
</evidence>
<evidence type="ECO:0000259" key="8">
    <source>
        <dbReference type="Pfam" id="PF07810"/>
    </source>
</evidence>
<dbReference type="EMBL" id="CADEAL010004411">
    <property type="protein sequence ID" value="CAB1458978.1"/>
    <property type="molecule type" value="Genomic_DNA"/>
</dbReference>
<feature type="transmembrane region" description="Helical" evidence="6">
    <location>
        <begin position="502"/>
        <end position="523"/>
    </location>
</feature>
<dbReference type="Pfam" id="PF07810">
    <property type="entry name" value="TMC"/>
    <property type="match status" value="1"/>
</dbReference>
<evidence type="ECO:0000313" key="10">
    <source>
        <dbReference type="Proteomes" id="UP001153269"/>
    </source>
</evidence>
<sequence length="671" mass="75015">MQCQVRKRDPLGAVVCSKMGSSRSGSRSVRFDVDICPMDSDYENLSEGQPGQGSFGEPADGPQGRPETLQLDMMESTGIEHHKKRNRRIYTGEDDMGEDALDAEPITSLRRPQCSAATQKVLSHMPSSRAGKYNAAVVSNKKDELVADLRGLSVREGKRKLRAMPLSLGSKKEIRRLAFRDIGSTTSRVIPCCSGHILRTCRQCLFRCLTVLGSLQLWHSAMKRVSGRFGTGVLSYFLFLRTLLGLNLLLFIFNGLFVVIPQAIHPPPPPPGHNPDTFTGLELLTGTGYFSHSVMFYGYYTNTSLTTCQVNGTPGSTGESSNPPLCQTGTYNIPAAYSLTIASTFFIILIILVYSISKSFGRSFHVLKSKGNLAVNVFCAWDFKLSKKTSVRFQSEKISNQLKELLSEMITGDGEKSCNQRLCHLIVHLVAWTVCLASIGLCAMGIHFLSEVTSEDTIKHEGDTKLLLLPAVVSGINLLLPGLFNLCAWVEKRDSPSVSVHVSIFRNLLLKITIVGMLCYHWLRRISVEPGRNQFQCWENFVGQEVYRLLLMDFLFTLLYTFLGEFLWRLFSKQVRGRDRKPVFDIARNVMELIYGQTLTWIGVLFAPLLPALQIIKLLVLFYIKKGSLMVNCQAPRKPWRATQMTTLFITMLCFPSFVGAAVSVSYMIWT</sequence>
<proteinExistence type="inferred from homology"/>
<comment type="caution">
    <text evidence="9">The sequence shown here is derived from an EMBL/GenBank/DDBJ whole genome shotgun (WGS) entry which is preliminary data.</text>
</comment>
<dbReference type="Proteomes" id="UP001153269">
    <property type="component" value="Unassembled WGS sequence"/>
</dbReference>
<evidence type="ECO:0000256" key="2">
    <source>
        <dbReference type="ARBA" id="ARBA00006510"/>
    </source>
</evidence>
<feature type="transmembrane region" description="Helical" evidence="6">
    <location>
        <begin position="598"/>
        <end position="624"/>
    </location>
</feature>
<evidence type="ECO:0000256" key="6">
    <source>
        <dbReference type="RuleBase" id="RU310713"/>
    </source>
</evidence>
<keyword evidence="5 6" id="KW-0472">Membrane</keyword>
<accession>A0A9N7W165</accession>
<dbReference type="GO" id="GO:0005886">
    <property type="term" value="C:plasma membrane"/>
    <property type="evidence" value="ECO:0007669"/>
    <property type="project" value="InterPro"/>
</dbReference>
<evidence type="ECO:0000256" key="5">
    <source>
        <dbReference type="ARBA" id="ARBA00023136"/>
    </source>
</evidence>
<keyword evidence="3 6" id="KW-0812">Transmembrane</keyword>
<feature type="region of interest" description="Disordered" evidence="7">
    <location>
        <begin position="40"/>
        <end position="68"/>
    </location>
</feature>
<feature type="transmembrane region" description="Helical" evidence="6">
    <location>
        <begin position="335"/>
        <end position="356"/>
    </location>
</feature>
<feature type="transmembrane region" description="Helical" evidence="6">
    <location>
        <begin position="466"/>
        <end position="490"/>
    </location>
</feature>
<name>A0A9N7W165_PLEPL</name>
<keyword evidence="4 6" id="KW-1133">Transmembrane helix</keyword>
<evidence type="ECO:0000256" key="7">
    <source>
        <dbReference type="SAM" id="MobiDB-lite"/>
    </source>
</evidence>
<feature type="transmembrane region" description="Helical" evidence="6">
    <location>
        <begin position="425"/>
        <end position="446"/>
    </location>
</feature>
<feature type="transmembrane region" description="Helical" evidence="6">
    <location>
        <begin position="549"/>
        <end position="571"/>
    </location>
</feature>
<feature type="transmembrane region" description="Helical" evidence="6">
    <location>
        <begin position="233"/>
        <end position="260"/>
    </location>
</feature>
<evidence type="ECO:0000256" key="3">
    <source>
        <dbReference type="ARBA" id="ARBA00022692"/>
    </source>
</evidence>
<comment type="subcellular location">
    <subcellularLocation>
        <location evidence="1 6">Membrane</location>
        <topology evidence="1 6">Multi-pass membrane protein</topology>
    </subcellularLocation>
</comment>
<dbReference type="PANTHER" id="PTHR23302:SF4">
    <property type="entry name" value="TRANSMEMBRANE CHANNEL-LIKE PROTEIN 6"/>
    <property type="match status" value="1"/>
</dbReference>
<dbReference type="PANTHER" id="PTHR23302">
    <property type="entry name" value="TRANSMEMBRANE CHANNEL-RELATED"/>
    <property type="match status" value="1"/>
</dbReference>
<evidence type="ECO:0000313" key="9">
    <source>
        <dbReference type="EMBL" id="CAB1458978.1"/>
    </source>
</evidence>
<comment type="similarity">
    <text evidence="2 6">Belongs to the TMC family.</text>
</comment>
<protein>
    <recommendedName>
        <fullName evidence="6">Transmembrane channel-like protein</fullName>
    </recommendedName>
</protein>
<keyword evidence="10" id="KW-1185">Reference proteome</keyword>
<reference evidence="9" key="1">
    <citation type="submission" date="2020-03" db="EMBL/GenBank/DDBJ databases">
        <authorList>
            <person name="Weist P."/>
        </authorList>
    </citation>
    <scope>NUCLEOTIDE SEQUENCE</scope>
</reference>
<dbReference type="AlphaFoldDB" id="A0A9N7W165"/>
<feature type="domain" description="TMC" evidence="8">
    <location>
        <begin position="537"/>
        <end position="642"/>
    </location>
</feature>
<gene>
    <name evidence="9" type="ORF">PLEPLA_LOCUS46813</name>
</gene>
<dbReference type="InterPro" id="IPR038900">
    <property type="entry name" value="TMC"/>
</dbReference>
<dbReference type="GO" id="GO:0008381">
    <property type="term" value="F:mechanosensitive monoatomic ion channel activity"/>
    <property type="evidence" value="ECO:0007669"/>
    <property type="project" value="TreeGrafter"/>
</dbReference>
<dbReference type="InterPro" id="IPR012496">
    <property type="entry name" value="TMC_dom"/>
</dbReference>
<evidence type="ECO:0000256" key="4">
    <source>
        <dbReference type="ARBA" id="ARBA00022989"/>
    </source>
</evidence>